<comment type="caution">
    <text evidence="2">The sequence shown here is derived from an EMBL/GenBank/DDBJ whole genome shotgun (WGS) entry which is preliminary data.</text>
</comment>
<dbReference type="Proteomes" id="UP000324748">
    <property type="component" value="Unassembled WGS sequence"/>
</dbReference>
<evidence type="ECO:0000256" key="1">
    <source>
        <dbReference type="SAM" id="MobiDB-lite"/>
    </source>
</evidence>
<dbReference type="AlphaFoldDB" id="A0A5B0LIW0"/>
<keyword evidence="3" id="KW-1185">Reference proteome</keyword>
<accession>A0A5B0LIW0</accession>
<dbReference type="OrthoDB" id="2507706at2759"/>
<gene>
    <name evidence="2" type="ORF">PGT21_005949</name>
</gene>
<feature type="compositionally biased region" description="Polar residues" evidence="1">
    <location>
        <begin position="47"/>
        <end position="56"/>
    </location>
</feature>
<organism evidence="2 3">
    <name type="scientific">Puccinia graminis f. sp. tritici</name>
    <dbReference type="NCBI Taxonomy" id="56615"/>
    <lineage>
        <taxon>Eukaryota</taxon>
        <taxon>Fungi</taxon>
        <taxon>Dikarya</taxon>
        <taxon>Basidiomycota</taxon>
        <taxon>Pucciniomycotina</taxon>
        <taxon>Pucciniomycetes</taxon>
        <taxon>Pucciniales</taxon>
        <taxon>Pucciniaceae</taxon>
        <taxon>Puccinia</taxon>
    </lineage>
</organism>
<evidence type="ECO:0000313" key="2">
    <source>
        <dbReference type="EMBL" id="KAA1064512.1"/>
    </source>
</evidence>
<evidence type="ECO:0000313" key="3">
    <source>
        <dbReference type="Proteomes" id="UP000324748"/>
    </source>
</evidence>
<protein>
    <submittedName>
        <fullName evidence="2">Uncharacterized protein</fullName>
    </submittedName>
</protein>
<dbReference type="EMBL" id="VSWC01000197">
    <property type="protein sequence ID" value="KAA1064512.1"/>
    <property type="molecule type" value="Genomic_DNA"/>
</dbReference>
<proteinExistence type="predicted"/>
<feature type="compositionally biased region" description="Acidic residues" evidence="1">
    <location>
        <begin position="57"/>
        <end position="86"/>
    </location>
</feature>
<feature type="region of interest" description="Disordered" evidence="1">
    <location>
        <begin position="1"/>
        <end position="107"/>
    </location>
</feature>
<sequence length="396" mass="42860">MSTHPAEIADQLASSAKQAPHMPITPPHSSRSAFAELPLTQKFKSAPQLSGQTTEELGSDDGMEEEDQDDGEYDDEDECEDREEESFTQPGLGLTPGYDGLGGPVTPEAFTAEDELFGLIEPGHLREAEAALSELTGSISSALTQYRDQFDAWEQLPNPPVSVIRASLLIDQGLARFIFVLEPFKLNATQFHALSGDFNELSSFITQNHLDQHNPTTTTTTNTQLWNGLGRLADEIVQVEDGLSCAMAEISELHDWVDGILTPALAEVKFSYRATNELVSKILDVHSYLCDSLAKAASILAIYRSVLGHLSRAIDSLQAALLDHLEPSNPLFPFQQTAAWAAAASLSLASFARAIAIFCSISGCIQLHTQGALVSDTPPIGSTAHPPVRFYHAISN</sequence>
<reference evidence="2 3" key="1">
    <citation type="submission" date="2019-05" db="EMBL/GenBank/DDBJ databases">
        <title>Emergence of the Ug99 lineage of the wheat stem rust pathogen through somatic hybridization.</title>
        <authorList>
            <person name="Li F."/>
            <person name="Upadhyaya N.M."/>
            <person name="Sperschneider J."/>
            <person name="Matny O."/>
            <person name="Nguyen-Phuc H."/>
            <person name="Mago R."/>
            <person name="Raley C."/>
            <person name="Miller M.E."/>
            <person name="Silverstein K.A.T."/>
            <person name="Henningsen E."/>
            <person name="Hirsch C.D."/>
            <person name="Visser B."/>
            <person name="Pretorius Z.A."/>
            <person name="Steffenson B.J."/>
            <person name="Schwessinger B."/>
            <person name="Dodds P.N."/>
            <person name="Figueroa M."/>
        </authorList>
    </citation>
    <scope>NUCLEOTIDE SEQUENCE [LARGE SCALE GENOMIC DNA]</scope>
    <source>
        <strain evidence="2">21-0</strain>
    </source>
</reference>
<name>A0A5B0LIW0_PUCGR</name>